<dbReference type="EMBL" id="CP010407">
    <property type="protein sequence ID" value="AJF67030.1"/>
    <property type="molecule type" value="Genomic_DNA"/>
</dbReference>
<feature type="compositionally biased region" description="Basic residues" evidence="1">
    <location>
        <begin position="12"/>
        <end position="23"/>
    </location>
</feature>
<keyword evidence="4" id="KW-1185">Reference proteome</keyword>
<dbReference type="AlphaFoldDB" id="A0A0B5HYM5"/>
<evidence type="ECO:0000256" key="2">
    <source>
        <dbReference type="SAM" id="Phobius"/>
    </source>
</evidence>
<feature type="region of interest" description="Disordered" evidence="1">
    <location>
        <begin position="47"/>
        <end position="161"/>
    </location>
</feature>
<protein>
    <submittedName>
        <fullName evidence="3">Uncharacterized protein</fullName>
    </submittedName>
</protein>
<keyword evidence="2" id="KW-0472">Membrane</keyword>
<proteinExistence type="predicted"/>
<feature type="region of interest" description="Disordered" evidence="1">
    <location>
        <begin position="1"/>
        <end position="23"/>
    </location>
</feature>
<accession>A0A0B5HYM5</accession>
<dbReference type="KEGG" id="svt:SVTN_24250"/>
<dbReference type="HOGENOM" id="CLU_1642843_0_0_11"/>
<feature type="compositionally biased region" description="Low complexity" evidence="1">
    <location>
        <begin position="73"/>
        <end position="100"/>
    </location>
</feature>
<dbReference type="RefSeq" id="WP_041130997.1">
    <property type="nucleotide sequence ID" value="NZ_CP010407.1"/>
</dbReference>
<feature type="compositionally biased region" description="Low complexity" evidence="1">
    <location>
        <begin position="110"/>
        <end position="148"/>
    </location>
</feature>
<organism evidence="3 4">
    <name type="scientific">Streptomyces vietnamensis</name>
    <dbReference type="NCBI Taxonomy" id="362257"/>
    <lineage>
        <taxon>Bacteria</taxon>
        <taxon>Bacillati</taxon>
        <taxon>Actinomycetota</taxon>
        <taxon>Actinomycetes</taxon>
        <taxon>Kitasatosporales</taxon>
        <taxon>Streptomycetaceae</taxon>
        <taxon>Streptomyces</taxon>
    </lineage>
</organism>
<dbReference type="Proteomes" id="UP000031774">
    <property type="component" value="Chromosome"/>
</dbReference>
<keyword evidence="2" id="KW-1133">Transmembrane helix</keyword>
<feature type="compositionally biased region" description="Basic residues" evidence="1">
    <location>
        <begin position="149"/>
        <end position="161"/>
    </location>
</feature>
<name>A0A0B5HYM5_9ACTN</name>
<keyword evidence="2" id="KW-0812">Transmembrane</keyword>
<sequence>MSHHDPGAAGPRRARRRHAPARRGRGAVWLLAGGGVTVLGLAAALLAGGLGKGGGPRPSVEGGADGPPAMIQADPSDGTSGGSDSSTSSGGGATSVPGGTHPSASPLAKTTATVAPSGTATAAPASSAASPTAGPSATATVPDGGRPTKPGKGRGASKRPR</sequence>
<reference evidence="3 4" key="1">
    <citation type="submission" date="2014-12" db="EMBL/GenBank/DDBJ databases">
        <title>Complete genome sequence of Streptomyces vietnamensis strain GIMV4.0001, a genetic manipulable producer of the benzoisochromanequinone antibiotic granaticin.</title>
        <authorList>
            <person name="Deng M.R."/>
            <person name="Guo J."/>
            <person name="Ma L.Y."/>
            <person name="Feng G.D."/>
            <person name="Mo C.Y."/>
            <person name="Zhu H.H."/>
        </authorList>
    </citation>
    <scope>NUCLEOTIDE SEQUENCE [LARGE SCALE GENOMIC DNA]</scope>
    <source>
        <strain evidence="4">GIMV4.0001</strain>
    </source>
</reference>
<gene>
    <name evidence="3" type="ORF">SVTN_24250</name>
</gene>
<evidence type="ECO:0000313" key="4">
    <source>
        <dbReference type="Proteomes" id="UP000031774"/>
    </source>
</evidence>
<evidence type="ECO:0000313" key="3">
    <source>
        <dbReference type="EMBL" id="AJF67030.1"/>
    </source>
</evidence>
<feature type="transmembrane region" description="Helical" evidence="2">
    <location>
        <begin position="26"/>
        <end position="50"/>
    </location>
</feature>
<evidence type="ECO:0000256" key="1">
    <source>
        <dbReference type="SAM" id="MobiDB-lite"/>
    </source>
</evidence>